<evidence type="ECO:0000313" key="2">
    <source>
        <dbReference type="WBParaSite" id="scaffold1873_cov207.g3791"/>
    </source>
</evidence>
<protein>
    <submittedName>
        <fullName evidence="2">Uncharacterized protein</fullName>
    </submittedName>
</protein>
<reference evidence="2" key="1">
    <citation type="submission" date="2022-11" db="UniProtKB">
        <authorList>
            <consortium name="WormBaseParasite"/>
        </authorList>
    </citation>
    <scope>IDENTIFICATION</scope>
</reference>
<organism evidence="1 2">
    <name type="scientific">Meloidogyne javanica</name>
    <name type="common">Root-knot nematode worm</name>
    <dbReference type="NCBI Taxonomy" id="6303"/>
    <lineage>
        <taxon>Eukaryota</taxon>
        <taxon>Metazoa</taxon>
        <taxon>Ecdysozoa</taxon>
        <taxon>Nematoda</taxon>
        <taxon>Chromadorea</taxon>
        <taxon>Rhabditida</taxon>
        <taxon>Tylenchina</taxon>
        <taxon>Tylenchomorpha</taxon>
        <taxon>Tylenchoidea</taxon>
        <taxon>Meloidogynidae</taxon>
        <taxon>Meloidogyninae</taxon>
        <taxon>Meloidogyne</taxon>
        <taxon>Meloidogyne incognita group</taxon>
    </lineage>
</organism>
<keyword evidence="1" id="KW-1185">Reference proteome</keyword>
<proteinExistence type="predicted"/>
<name>A0A915LTH9_MELJA</name>
<sequence>MTLYVHISLDIFVIFVVKRFRFIGEVGGGEKAEAEEEHGGGGGDVGIIKLVVVDVDNAESSRNGSRECFWSQIGEET</sequence>
<dbReference type="Proteomes" id="UP000887561">
    <property type="component" value="Unplaced"/>
</dbReference>
<dbReference type="AlphaFoldDB" id="A0A915LTH9"/>
<evidence type="ECO:0000313" key="1">
    <source>
        <dbReference type="Proteomes" id="UP000887561"/>
    </source>
</evidence>
<accession>A0A915LTH9</accession>
<dbReference type="WBParaSite" id="scaffold1873_cov207.g3791">
    <property type="protein sequence ID" value="scaffold1873_cov207.g3791"/>
    <property type="gene ID" value="scaffold1873_cov207.g3791"/>
</dbReference>